<dbReference type="OrthoDB" id="2020070at2759"/>
<feature type="domain" description="LYC1 C-terminal" evidence="1">
    <location>
        <begin position="203"/>
        <end position="378"/>
    </location>
</feature>
<dbReference type="Proteomes" id="UP000757232">
    <property type="component" value="Unassembled WGS sequence"/>
</dbReference>
<keyword evidence="3" id="KW-1185">Reference proteome</keyword>
<dbReference type="Pfam" id="PF22998">
    <property type="entry name" value="GNAT_LYC1-like"/>
    <property type="match status" value="1"/>
</dbReference>
<dbReference type="PANTHER" id="PTHR34815:SF2">
    <property type="entry name" value="N-ACETYLTRANSFERASE DOMAIN-CONTAINING PROTEIN"/>
    <property type="match status" value="1"/>
</dbReference>
<reference evidence="2" key="1">
    <citation type="submission" date="2016-06" db="EMBL/GenBank/DDBJ databases">
        <title>Draft Genome sequence of the fungus Inonotus baumii.</title>
        <authorList>
            <person name="Zhu H."/>
            <person name="Lin W."/>
        </authorList>
    </citation>
    <scope>NUCLEOTIDE SEQUENCE</scope>
    <source>
        <strain evidence="2">821</strain>
    </source>
</reference>
<proteinExistence type="predicted"/>
<evidence type="ECO:0000259" key="1">
    <source>
        <dbReference type="Pfam" id="PF22998"/>
    </source>
</evidence>
<dbReference type="InterPro" id="IPR055100">
    <property type="entry name" value="GNAT_LYC1-like"/>
</dbReference>
<dbReference type="PANTHER" id="PTHR34815">
    <property type="entry name" value="LYSINE ACETYLTRANSFERASE"/>
    <property type="match status" value="1"/>
</dbReference>
<dbReference type="AlphaFoldDB" id="A0A9Q5N4Z3"/>
<dbReference type="EMBL" id="LNZH02000209">
    <property type="protein sequence ID" value="OCB85426.1"/>
    <property type="molecule type" value="Genomic_DNA"/>
</dbReference>
<name>A0A9Q5N4Z3_SANBA</name>
<comment type="caution">
    <text evidence="2">The sequence shown here is derived from an EMBL/GenBank/DDBJ whole genome shotgun (WGS) entry which is preliminary data.</text>
</comment>
<organism evidence="2 3">
    <name type="scientific">Sanghuangporus baumii</name>
    <name type="common">Phellinus baumii</name>
    <dbReference type="NCBI Taxonomy" id="108892"/>
    <lineage>
        <taxon>Eukaryota</taxon>
        <taxon>Fungi</taxon>
        <taxon>Dikarya</taxon>
        <taxon>Basidiomycota</taxon>
        <taxon>Agaricomycotina</taxon>
        <taxon>Agaricomycetes</taxon>
        <taxon>Hymenochaetales</taxon>
        <taxon>Hymenochaetaceae</taxon>
        <taxon>Sanghuangporus</taxon>
    </lineage>
</organism>
<protein>
    <recommendedName>
        <fullName evidence="1">LYC1 C-terminal domain-containing protein</fullName>
    </recommendedName>
</protein>
<sequence>MPSEDLSLLSLFPATREQTLESRKRTSVQWGRGLTLQQYLLREDQLDVAEHAQDGKFTTWVLALRNDPTTLDFRCSCETYRRKSLIKRQGSDTPEEAFGYGIASVFTPEKNRGKGYARRMMNLLHWVVAPHSTLPPFPSSWGGAPPERSGCNNAQFSVLYSDIGPTYYASTGPSEDSEGWIVRGPYSTISVVTEGANNFKSLESDALVKWLTEKDCEDILDHDADLMRASFPSDSKPVSFTFLPNEGVALFLVRRTLFFSPGQPYANMVPDKWGVQLLVEGQLHFATWTFDVRPPPATLIATRIRSTKVTFPRILSCMLLAAQENNMRRVEFWSLPKELEEIAKELGGKTEERDEHLNAFKWYGPEKNEDIYWAHNEK</sequence>
<dbReference type="InterPro" id="IPR053013">
    <property type="entry name" value="LAT"/>
</dbReference>
<evidence type="ECO:0000313" key="3">
    <source>
        <dbReference type="Proteomes" id="UP000757232"/>
    </source>
</evidence>
<evidence type="ECO:0000313" key="2">
    <source>
        <dbReference type="EMBL" id="OCB85426.1"/>
    </source>
</evidence>
<accession>A0A9Q5N4Z3</accession>
<gene>
    <name evidence="2" type="ORF">A7U60_g7435</name>
</gene>